<dbReference type="AlphaFoldDB" id="A0A2U8DKS4"/>
<proteinExistence type="predicted"/>
<keyword evidence="5" id="KW-1185">Reference proteome</keyword>
<dbReference type="OrthoDB" id="26855at2"/>
<reference evidence="5" key="1">
    <citation type="submission" date="2017-04" db="EMBL/GenBank/DDBJ databases">
        <authorList>
            <person name="Song Y."/>
            <person name="Cho B.-K."/>
        </authorList>
    </citation>
    <scope>NUCLEOTIDE SEQUENCE [LARGE SCALE GENOMIC DNA]</scope>
    <source>
        <strain evidence="5">SL1</strain>
    </source>
</reference>
<evidence type="ECO:0000259" key="3">
    <source>
        <dbReference type="Pfam" id="PF13205"/>
    </source>
</evidence>
<protein>
    <recommendedName>
        <fullName evidence="3">SbsA Ig-like domain-containing protein</fullName>
    </recommendedName>
</protein>
<dbReference type="KEGG" id="cdrk:B9W14_00655"/>
<gene>
    <name evidence="4" type="ORF">B9W14_00655</name>
</gene>
<organism evidence="4 5">
    <name type="scientific">Clostridium drakei</name>
    <dbReference type="NCBI Taxonomy" id="332101"/>
    <lineage>
        <taxon>Bacteria</taxon>
        <taxon>Bacillati</taxon>
        <taxon>Bacillota</taxon>
        <taxon>Clostridia</taxon>
        <taxon>Eubacteriales</taxon>
        <taxon>Clostridiaceae</taxon>
        <taxon>Clostridium</taxon>
    </lineage>
</organism>
<evidence type="ECO:0000256" key="2">
    <source>
        <dbReference type="SAM" id="SignalP"/>
    </source>
</evidence>
<dbReference type="EMBL" id="CP020953">
    <property type="protein sequence ID" value="AWI03075.1"/>
    <property type="molecule type" value="Genomic_DNA"/>
</dbReference>
<evidence type="ECO:0000256" key="1">
    <source>
        <dbReference type="ARBA" id="ARBA00022729"/>
    </source>
</evidence>
<dbReference type="Proteomes" id="UP000244910">
    <property type="component" value="Chromosome"/>
</dbReference>
<dbReference type="Gene3D" id="2.60.40.3710">
    <property type="match status" value="1"/>
</dbReference>
<dbReference type="RefSeq" id="WP_032076091.1">
    <property type="nucleotide sequence ID" value="NZ_CP020953.1"/>
</dbReference>
<sequence length="223" mass="24255">MKKLRLLLILCILGTSLLFSTNVLAFQVADNQVVYANKKWILEFTDAVGYDDLTKQAIVVTDSKGDKVNISFQLGNDNKSIIVYPPTEGYKPGESYTLKVGKQVHSAKGVQMKQDRFVHFSIEKIGKIEITSTALISFDGGSSGKVNYKVLDQNGNDITNSTTANNLTFQSGVGTIKGSNGVITITSPLINLNTLKNVQITILDSSNGVYASGIYTVESFEDK</sequence>
<feature type="domain" description="SbsA Ig-like" evidence="3">
    <location>
        <begin position="29"/>
        <end position="120"/>
    </location>
</feature>
<dbReference type="InterPro" id="IPR032812">
    <property type="entry name" value="SbsA_Ig"/>
</dbReference>
<feature type="signal peptide" evidence="2">
    <location>
        <begin position="1"/>
        <end position="25"/>
    </location>
</feature>
<feature type="chain" id="PRO_5015976336" description="SbsA Ig-like domain-containing protein" evidence="2">
    <location>
        <begin position="26"/>
        <end position="223"/>
    </location>
</feature>
<keyword evidence="1 2" id="KW-0732">Signal</keyword>
<name>A0A2U8DKS4_9CLOT</name>
<evidence type="ECO:0000313" key="4">
    <source>
        <dbReference type="EMBL" id="AWI03075.1"/>
    </source>
</evidence>
<accession>A0A2U8DKS4</accession>
<dbReference type="Pfam" id="PF13205">
    <property type="entry name" value="Big_5"/>
    <property type="match status" value="1"/>
</dbReference>
<evidence type="ECO:0000313" key="5">
    <source>
        <dbReference type="Proteomes" id="UP000244910"/>
    </source>
</evidence>